<dbReference type="GO" id="GO:0016747">
    <property type="term" value="F:acyltransferase activity, transferring groups other than amino-acyl groups"/>
    <property type="evidence" value="ECO:0007669"/>
    <property type="project" value="InterPro"/>
</dbReference>
<evidence type="ECO:0000259" key="1">
    <source>
        <dbReference type="PROSITE" id="PS51186"/>
    </source>
</evidence>
<keyword evidence="3" id="KW-1185">Reference proteome</keyword>
<feature type="domain" description="N-acetyltransferase" evidence="1">
    <location>
        <begin position="151"/>
        <end position="297"/>
    </location>
</feature>
<dbReference type="KEGG" id="scor:J3U87_25440"/>
<dbReference type="PROSITE" id="PS51186">
    <property type="entry name" value="GNAT"/>
    <property type="match status" value="1"/>
</dbReference>
<dbReference type="Gene3D" id="3.40.630.30">
    <property type="match status" value="1"/>
</dbReference>
<dbReference type="RefSeq" id="WP_237378591.1">
    <property type="nucleotide sequence ID" value="NZ_CP071793.1"/>
</dbReference>
<reference evidence="2" key="1">
    <citation type="submission" date="2021-03" db="EMBL/GenBank/DDBJ databases">
        <title>Acanthopleuribacteraceae sp. M133.</title>
        <authorList>
            <person name="Wang G."/>
        </authorList>
    </citation>
    <scope>NUCLEOTIDE SEQUENCE</scope>
    <source>
        <strain evidence="2">M133</strain>
    </source>
</reference>
<evidence type="ECO:0000313" key="3">
    <source>
        <dbReference type="Proteomes" id="UP000663929"/>
    </source>
</evidence>
<name>A0A8A4TIF9_SULCO</name>
<proteinExistence type="predicted"/>
<dbReference type="EMBL" id="CP071793">
    <property type="protein sequence ID" value="QTD48942.1"/>
    <property type="molecule type" value="Genomic_DNA"/>
</dbReference>
<organism evidence="2 3">
    <name type="scientific">Sulfidibacter corallicola</name>
    <dbReference type="NCBI Taxonomy" id="2818388"/>
    <lineage>
        <taxon>Bacteria</taxon>
        <taxon>Pseudomonadati</taxon>
        <taxon>Acidobacteriota</taxon>
        <taxon>Holophagae</taxon>
        <taxon>Acanthopleuribacterales</taxon>
        <taxon>Acanthopleuribacteraceae</taxon>
        <taxon>Sulfidibacter</taxon>
    </lineage>
</organism>
<gene>
    <name evidence="2" type="ORF">J3U87_25440</name>
</gene>
<evidence type="ECO:0000313" key="2">
    <source>
        <dbReference type="EMBL" id="QTD48942.1"/>
    </source>
</evidence>
<dbReference type="SUPFAM" id="SSF55729">
    <property type="entry name" value="Acyl-CoA N-acyltransferases (Nat)"/>
    <property type="match status" value="1"/>
</dbReference>
<dbReference type="Proteomes" id="UP000663929">
    <property type="component" value="Chromosome"/>
</dbReference>
<accession>A0A8A4TIF9</accession>
<dbReference type="AlphaFoldDB" id="A0A8A4TIF9"/>
<sequence length="297" mass="33392">MRFVRFPDAAQFLEVVKDPLIQAEAKNQVLLGVSLRLARHPERTPPDMLFGAIVRGGRPIAAVMHTPPFPLHFSLFVPASESRTCLVHLIAWLRGQGRTFPSFLAEAATADLFADLWRATETQADAPQPLVDMRQRIHTLDHIPDPPRAPGRFRPADPADPADRDLAIQWARAFQREALPNEADRNVDVETGHRLDDGHLFFWERDRPVAMICKSRPGVTCCAVTLVYTPPEERGKGWGTAVTRALSRKLFEEGWQRCVLFTDLANPTSNRIYAAIGYRPVCDMTSYRFVSGEIEEG</sequence>
<protein>
    <submittedName>
        <fullName evidence="2">GNAT family N-acetyltransferase</fullName>
    </submittedName>
</protein>
<dbReference type="InterPro" id="IPR016181">
    <property type="entry name" value="Acyl_CoA_acyltransferase"/>
</dbReference>
<dbReference type="InterPro" id="IPR000182">
    <property type="entry name" value="GNAT_dom"/>
</dbReference>
<dbReference type="CDD" id="cd04301">
    <property type="entry name" value="NAT_SF"/>
    <property type="match status" value="1"/>
</dbReference>
<dbReference type="Pfam" id="PF00583">
    <property type="entry name" value="Acetyltransf_1"/>
    <property type="match status" value="1"/>
</dbReference>